<sequence>MGNCMPSHGSGRVSAELISREKFTMVTRPDGKIMEYTAPLLVRDLMAAYPQHSVVHSKDPTCRSLSPDEKLVSGQLYSLLLIPNSPPPLPKDGVLSEAKSIDNGRFEGTVSGERCSSTRPPSSVKCVENGGGVIRVKMVISKRELEAFLSDRSMKEKSSLLPRLQSKMAKEDYGATRKCCSRGWRPLLEDIPEII</sequence>
<name>D5AD58_PICSI</name>
<dbReference type="OMA" id="ILEYRRP"/>
<dbReference type="AlphaFoldDB" id="D5AD58"/>
<dbReference type="PANTHER" id="PTHR33148">
    <property type="entry name" value="PLASTID MOVEMENT IMPAIRED PROTEIN-RELATED"/>
    <property type="match status" value="1"/>
</dbReference>
<protein>
    <recommendedName>
        <fullName evidence="2">DUF4228 domain-containing protein</fullName>
    </recommendedName>
</protein>
<evidence type="ECO:0008006" key="2">
    <source>
        <dbReference type="Google" id="ProtNLM"/>
    </source>
</evidence>
<dbReference type="EMBL" id="BT124211">
    <property type="protein sequence ID" value="ADE77477.1"/>
    <property type="molecule type" value="mRNA"/>
</dbReference>
<evidence type="ECO:0000313" key="1">
    <source>
        <dbReference type="EMBL" id="ADE77477.1"/>
    </source>
</evidence>
<reference evidence="1" key="1">
    <citation type="submission" date="2010-04" db="EMBL/GenBank/DDBJ databases">
        <authorList>
            <person name="Reid K.E."/>
            <person name="Liao N."/>
            <person name="Chan S."/>
            <person name="Docking R."/>
            <person name="Taylor G."/>
            <person name="Moore R."/>
            <person name="Mayo M."/>
            <person name="Munro S."/>
            <person name="King J."/>
            <person name="Yanchuk A."/>
            <person name="Holt R."/>
            <person name="Jones S."/>
            <person name="Marra M."/>
            <person name="Ritland C.E."/>
            <person name="Ritland K."/>
            <person name="Bohlmann J."/>
        </authorList>
    </citation>
    <scope>NUCLEOTIDE SEQUENCE</scope>
    <source>
        <tissue evidence="1">Bud</tissue>
    </source>
</reference>
<dbReference type="Pfam" id="PF14009">
    <property type="entry name" value="PADRE"/>
    <property type="match status" value="1"/>
</dbReference>
<dbReference type="InterPro" id="IPR025322">
    <property type="entry name" value="PADRE_dom"/>
</dbReference>
<dbReference type="PANTHER" id="PTHR33148:SF33">
    <property type="entry name" value="DUF4228 DOMAIN PROTEIN"/>
    <property type="match status" value="1"/>
</dbReference>
<organism evidence="1">
    <name type="scientific">Picea sitchensis</name>
    <name type="common">Sitka spruce</name>
    <name type="synonym">Pinus sitchensis</name>
    <dbReference type="NCBI Taxonomy" id="3332"/>
    <lineage>
        <taxon>Eukaryota</taxon>
        <taxon>Viridiplantae</taxon>
        <taxon>Streptophyta</taxon>
        <taxon>Embryophyta</taxon>
        <taxon>Tracheophyta</taxon>
        <taxon>Spermatophyta</taxon>
        <taxon>Pinopsida</taxon>
        <taxon>Pinidae</taxon>
        <taxon>Conifers I</taxon>
        <taxon>Pinales</taxon>
        <taxon>Pinaceae</taxon>
        <taxon>Picea</taxon>
    </lineage>
</organism>
<proteinExistence type="evidence at transcript level"/>
<accession>D5AD58</accession>